<organism evidence="1 2">
    <name type="scientific">Postia placenta MAD-698-R-SB12</name>
    <dbReference type="NCBI Taxonomy" id="670580"/>
    <lineage>
        <taxon>Eukaryota</taxon>
        <taxon>Fungi</taxon>
        <taxon>Dikarya</taxon>
        <taxon>Basidiomycota</taxon>
        <taxon>Agaricomycotina</taxon>
        <taxon>Agaricomycetes</taxon>
        <taxon>Polyporales</taxon>
        <taxon>Adustoporiaceae</taxon>
        <taxon>Rhodonia</taxon>
    </lineage>
</organism>
<sequence>MSVNIARRTQRHTSQVLREANFAKNKGWLNGSDRNHVLLVDLPRTALPADVRRLCAKQRFDHVSKVALDYYRFSPTGRAWVTISDANHTEAAVKVLKNCNIGGAMIKAHAAEPVSERPSRTRGPKGRMEAAERGIIPGTGPDTGIPHQGRCVVMYGLPGQLTVETLRAFLKSFKLAGMENGQKEVIKVELDPDNKNPTSRFFVRLASVAEAHRLVRRLHMTHYQPDHYGTRCPIHAHVIY</sequence>
<evidence type="ECO:0008006" key="3">
    <source>
        <dbReference type="Google" id="ProtNLM"/>
    </source>
</evidence>
<gene>
    <name evidence="1" type="ORF">POSPLADRAFT_1039012</name>
</gene>
<name>A0A1X6N9E5_9APHY</name>
<reference evidence="1 2" key="1">
    <citation type="submission" date="2017-04" db="EMBL/GenBank/DDBJ databases">
        <title>Genome Sequence of the Model Brown-Rot Fungus Postia placenta SB12.</title>
        <authorList>
            <consortium name="DOE Joint Genome Institute"/>
            <person name="Gaskell J."/>
            <person name="Kersten P."/>
            <person name="Larrondo L.F."/>
            <person name="Canessa P."/>
            <person name="Martinez D."/>
            <person name="Hibbett D."/>
            <person name="Schmoll M."/>
            <person name="Kubicek C.P."/>
            <person name="Martinez A.T."/>
            <person name="Yadav J."/>
            <person name="Master E."/>
            <person name="Magnuson J.K."/>
            <person name="James T."/>
            <person name="Yaver D."/>
            <person name="Berka R."/>
            <person name="Labutti K."/>
            <person name="Lipzen A."/>
            <person name="Aerts A."/>
            <person name="Barry K."/>
            <person name="Henrissat B."/>
            <person name="Blanchette R."/>
            <person name="Grigoriev I."/>
            <person name="Cullen D."/>
        </authorList>
    </citation>
    <scope>NUCLEOTIDE SEQUENCE [LARGE SCALE GENOMIC DNA]</scope>
    <source>
        <strain evidence="1 2">MAD-698-R-SB12</strain>
    </source>
</reference>
<proteinExistence type="predicted"/>
<dbReference type="AlphaFoldDB" id="A0A1X6N9E5"/>
<dbReference type="CDD" id="cd00590">
    <property type="entry name" value="RRM_SF"/>
    <property type="match status" value="1"/>
</dbReference>
<dbReference type="RefSeq" id="XP_024342062.1">
    <property type="nucleotide sequence ID" value="XM_024477475.1"/>
</dbReference>
<evidence type="ECO:0000313" key="2">
    <source>
        <dbReference type="Proteomes" id="UP000194127"/>
    </source>
</evidence>
<evidence type="ECO:0000313" key="1">
    <source>
        <dbReference type="EMBL" id="OSX65268.1"/>
    </source>
</evidence>
<dbReference type="SUPFAM" id="SSF54928">
    <property type="entry name" value="RNA-binding domain, RBD"/>
    <property type="match status" value="1"/>
</dbReference>
<dbReference type="InterPro" id="IPR012677">
    <property type="entry name" value="Nucleotide-bd_a/b_plait_sf"/>
</dbReference>
<dbReference type="GeneID" id="36322425"/>
<protein>
    <recommendedName>
        <fullName evidence="3">RRM domain-containing protein</fullName>
    </recommendedName>
</protein>
<dbReference type="Proteomes" id="UP000194127">
    <property type="component" value="Unassembled WGS sequence"/>
</dbReference>
<accession>A0A1X6N9E5</accession>
<dbReference type="OrthoDB" id="5541797at2759"/>
<dbReference type="InterPro" id="IPR035979">
    <property type="entry name" value="RBD_domain_sf"/>
</dbReference>
<dbReference type="GO" id="GO:0003676">
    <property type="term" value="F:nucleic acid binding"/>
    <property type="evidence" value="ECO:0007669"/>
    <property type="project" value="InterPro"/>
</dbReference>
<dbReference type="Gene3D" id="3.30.70.330">
    <property type="match status" value="1"/>
</dbReference>
<dbReference type="EMBL" id="KZ110593">
    <property type="protein sequence ID" value="OSX65268.1"/>
    <property type="molecule type" value="Genomic_DNA"/>
</dbReference>
<keyword evidence="2" id="KW-1185">Reference proteome</keyword>